<name>A0A2P6CDT9_9FLAO</name>
<dbReference type="EMBL" id="MSCK01000001">
    <property type="protein sequence ID" value="PQJ73056.1"/>
    <property type="molecule type" value="Genomic_DNA"/>
</dbReference>
<proteinExistence type="predicted"/>
<evidence type="ECO:0000313" key="1">
    <source>
        <dbReference type="EMBL" id="PQJ73056.1"/>
    </source>
</evidence>
<protein>
    <recommendedName>
        <fullName evidence="3">Bacteriophage abortive infection AbiH</fullName>
    </recommendedName>
</protein>
<dbReference type="InterPro" id="IPR025935">
    <property type="entry name" value="AbiH"/>
</dbReference>
<evidence type="ECO:0008006" key="3">
    <source>
        <dbReference type="Google" id="ProtNLM"/>
    </source>
</evidence>
<reference evidence="1 2" key="1">
    <citation type="submission" date="2016-12" db="EMBL/GenBank/DDBJ databases">
        <title>Trade-off between light-utilization and light-protection in marine flavobacteria.</title>
        <authorList>
            <person name="Kumagai Y."/>
            <person name="Yoshizawa S."/>
            <person name="Kogure K."/>
            <person name="Iwasaki W."/>
        </authorList>
    </citation>
    <scope>NUCLEOTIDE SEQUENCE [LARGE SCALE GENOMIC DNA]</scope>
    <source>
        <strain evidence="1 2">KCTC 12100</strain>
    </source>
</reference>
<sequence length="425" mass="50202">MNRIILIGNGFDLAHGLKTSYNNFIDDYWLNTIEEIKKTGGGRVFENKEIIIENCPSDNFIKEKTLNDLEKGLNTFGSEIRFKNSFLKQITNKSSLNNWVDIENEYYILLKKSYQDESSNSNKLNITKLNFDFNQIKKLLKDYLIKIEHNFFKEKDDRELLRTQEDISNKIYSTFNYRDFSEDSLNNRAKIEYDSLKKSIISVQGYYDHIKNLDEYEKRIIQIIDKKNPQQEIKELLLSNYSSDYFDLRPNEVMFLNFNYTSIDSIYSSGKRVSFQSDVKHIPTDTIHIHGNLDDTEISSFIFGFGDEIDKDYKSIEELNNNEYLENIKSIQYLESDNYKRLLEFINSEEYQIFIFGHSCGISDRTLLNTLFENDNCSSIKLFYHDKKDGTDNFSDIIRNISRNFNSKVMMRDKVVNKTYCYGLT</sequence>
<dbReference type="RefSeq" id="WP_105048723.1">
    <property type="nucleotide sequence ID" value="NZ_CP150661.1"/>
</dbReference>
<comment type="caution">
    <text evidence="1">The sequence shown here is derived from an EMBL/GenBank/DDBJ whole genome shotgun (WGS) entry which is preliminary data.</text>
</comment>
<gene>
    <name evidence="1" type="ORF">BTO14_07210</name>
</gene>
<evidence type="ECO:0000313" key="2">
    <source>
        <dbReference type="Proteomes" id="UP000247345"/>
    </source>
</evidence>
<dbReference type="OrthoDB" id="5903604at2"/>
<dbReference type="Pfam" id="PF14253">
    <property type="entry name" value="AbiH"/>
    <property type="match status" value="1"/>
</dbReference>
<dbReference type="AlphaFoldDB" id="A0A2P6CDT9"/>
<accession>A0A2P6CDT9</accession>
<organism evidence="1 2">
    <name type="scientific">Polaribacter butkevichii</name>
    <dbReference type="NCBI Taxonomy" id="218490"/>
    <lineage>
        <taxon>Bacteria</taxon>
        <taxon>Pseudomonadati</taxon>
        <taxon>Bacteroidota</taxon>
        <taxon>Flavobacteriia</taxon>
        <taxon>Flavobacteriales</taxon>
        <taxon>Flavobacteriaceae</taxon>
    </lineage>
</organism>
<dbReference type="Proteomes" id="UP000247345">
    <property type="component" value="Unassembled WGS sequence"/>
</dbReference>
<keyword evidence="2" id="KW-1185">Reference proteome</keyword>